<name>Q1MP18_LAWIP</name>
<organism evidence="2 3">
    <name type="scientific">Lawsonia intracellularis (strain PHE/MN1-00)</name>
    <dbReference type="NCBI Taxonomy" id="363253"/>
    <lineage>
        <taxon>Bacteria</taxon>
        <taxon>Pseudomonadati</taxon>
        <taxon>Thermodesulfobacteriota</taxon>
        <taxon>Desulfovibrionia</taxon>
        <taxon>Desulfovibrionales</taxon>
        <taxon>Desulfovibrionaceae</taxon>
        <taxon>Lawsonia</taxon>
    </lineage>
</organism>
<dbReference type="PANTHER" id="PTHR43861">
    <property type="entry name" value="TRANS-ACONITATE 2-METHYLTRANSFERASE-RELATED"/>
    <property type="match status" value="1"/>
</dbReference>
<dbReference type="SUPFAM" id="SSF53335">
    <property type="entry name" value="S-adenosyl-L-methionine-dependent methyltransferases"/>
    <property type="match status" value="1"/>
</dbReference>
<dbReference type="InterPro" id="IPR029063">
    <property type="entry name" value="SAM-dependent_MTases_sf"/>
</dbReference>
<dbReference type="Gene3D" id="3.40.50.150">
    <property type="entry name" value="Vaccinia Virus protein VP39"/>
    <property type="match status" value="1"/>
</dbReference>
<evidence type="ECO:0000259" key="1">
    <source>
        <dbReference type="Pfam" id="PF13847"/>
    </source>
</evidence>
<dbReference type="Proteomes" id="UP000002430">
    <property type="component" value="Plasmid 1"/>
</dbReference>
<dbReference type="RefSeq" id="WP_011527282.1">
    <property type="nucleotide sequence ID" value="NC_008012.1"/>
</dbReference>
<dbReference type="EMBL" id="AM180253">
    <property type="protein sequence ID" value="CAJ53939.1"/>
    <property type="molecule type" value="Genomic_DNA"/>
</dbReference>
<evidence type="ECO:0000313" key="2">
    <source>
        <dbReference type="EMBL" id="CAJ53939.1"/>
    </source>
</evidence>
<geneLocation type="plasmid" evidence="3">
    <name>pLaw1</name>
</geneLocation>
<dbReference type="KEGG" id="lip:LIA016"/>
<keyword evidence="3" id="KW-1185">Reference proteome</keyword>
<proteinExistence type="predicted"/>
<dbReference type="AlphaFoldDB" id="Q1MP18"/>
<protein>
    <submittedName>
        <fullName evidence="2">NA</fullName>
    </submittedName>
</protein>
<dbReference type="OrthoDB" id="9795085at2"/>
<reference evidence="2 3" key="1">
    <citation type="submission" date="2005-11" db="EMBL/GenBank/DDBJ databases">
        <title>The complete genome sequence of Lawsonia intracellularis: the causative agent of proliferative enteropathy.</title>
        <authorList>
            <person name="Kaur K."/>
            <person name="Zhang Q."/>
            <person name="Beckler D."/>
            <person name="Munir S."/>
            <person name="Li L."/>
            <person name="Kinsley K."/>
            <person name="Herron L."/>
            <person name="Peterson A."/>
            <person name="May B."/>
            <person name="Singh S."/>
            <person name="Gebhart C."/>
            <person name="Kapur V."/>
        </authorList>
    </citation>
    <scope>NUCLEOTIDE SEQUENCE [LARGE SCALE GENOMIC DNA]</scope>
    <source>
        <strain evidence="2 3">PHE/MN1-00</strain>
        <plasmid evidence="3">pLaw1</plasmid>
    </source>
</reference>
<keyword evidence="2" id="KW-0614">Plasmid</keyword>
<dbReference type="InterPro" id="IPR025714">
    <property type="entry name" value="Methyltranfer_dom"/>
</dbReference>
<dbReference type="HOGENOM" id="CLU_1114721_0_0_7"/>
<dbReference type="Pfam" id="PF13847">
    <property type="entry name" value="Methyltransf_31"/>
    <property type="match status" value="1"/>
</dbReference>
<sequence length="257" mass="30362">MLKEDCPNNNQKIYNSFYSQHSWDKRDSLAARYILYLLKKLLCNFDVSQIKSIVDVGCGDGSKTYNLIKIFPNAKIKGVDFSKEGINYASRLYGRGGGEDPEQVTFEYCDINSSYYLTTPYDLLVSFYVLEHIQVWESVIDYWVQSNIKYIIIFVPIGKMYKNDLREHFRHFKKYEIKEYMLASGYKLLNAFYWGFPFYYPITKIAIELQRGTIHNTMAKKPSFFLKRVYDIMYFFYTKCCSKKIGGDFIGFFEKIS</sequence>
<dbReference type="CDD" id="cd02440">
    <property type="entry name" value="AdoMet_MTases"/>
    <property type="match status" value="1"/>
</dbReference>
<accession>Q1MP18</accession>
<gene>
    <name evidence="2" type="ordered locus">LIA016</name>
</gene>
<feature type="domain" description="Methyltransferase" evidence="1">
    <location>
        <begin position="52"/>
        <end position="140"/>
    </location>
</feature>
<evidence type="ECO:0000313" key="3">
    <source>
        <dbReference type="Proteomes" id="UP000002430"/>
    </source>
</evidence>